<dbReference type="AlphaFoldDB" id="A0A7M5XHJ3"/>
<evidence type="ECO:0000256" key="2">
    <source>
        <dbReference type="SAM" id="Phobius"/>
    </source>
</evidence>
<dbReference type="RefSeq" id="XP_066915709.1">
    <property type="nucleotide sequence ID" value="XM_067059608.1"/>
</dbReference>
<dbReference type="GeneID" id="136802847"/>
<accession>A0A7M5XHJ3</accession>
<evidence type="ECO:0008006" key="5">
    <source>
        <dbReference type="Google" id="ProtNLM"/>
    </source>
</evidence>
<keyword evidence="2" id="KW-0472">Membrane</keyword>
<dbReference type="PANTHER" id="PTHR38337:SF1">
    <property type="entry name" value="GUSTATORY RECEPTOR"/>
    <property type="match status" value="1"/>
</dbReference>
<evidence type="ECO:0000256" key="1">
    <source>
        <dbReference type="SAM" id="Coils"/>
    </source>
</evidence>
<keyword evidence="2" id="KW-1133">Transmembrane helix</keyword>
<evidence type="ECO:0000313" key="4">
    <source>
        <dbReference type="Proteomes" id="UP000594262"/>
    </source>
</evidence>
<feature type="transmembrane region" description="Helical" evidence="2">
    <location>
        <begin position="360"/>
        <end position="386"/>
    </location>
</feature>
<feature type="transmembrane region" description="Helical" evidence="2">
    <location>
        <begin position="392"/>
        <end position="414"/>
    </location>
</feature>
<sequence length="498" mass="57045">MFLNKKSSGKKKAINGRPAPTIVMNSKTADSLQNSDSSDPSLNSSYADVFEASGIVIRDYEGSFSKSPLHQNAVTYNLNKCKSNVVIPYFKLLCLIGWRPFGYRYDCCPAWLINFWNYLYTFIFFCILIFWYVIRVLTCNGQLVVDKPAHIIKPSVTPITPTYGPNVTFINWTTTNSSNFFNGSNQQELQIRTCNHIFGTYVIPNFLHFFAFLIGFYHFRVQEHEGLYALMEKVYLQSHNPSKMTKRLRLYLFLGVFWLITCLGTMIHYFFAFGLHIGTGIPKSRPILMYSMATLITVSNLLSNCVNLAAALSYCGQCALLTYYIDDVAERLEEKSTELKTAMKEILEIKRNFHRLNGSLSISVSLLIFDALIVLILNSVLLFQFYNDITYVWLYRLVTVFELSLFCCFVFVLAGRATSRSSILLDKALSIRVFGFQSHTQLDIDSFLNFIHKVELQAEIFTIPMKPRYMWGALFIAVQVIILISQTGGFNNDNSKWL</sequence>
<feature type="coiled-coil region" evidence="1">
    <location>
        <begin position="325"/>
        <end position="352"/>
    </location>
</feature>
<keyword evidence="2" id="KW-0812">Transmembrane</keyword>
<feature type="transmembrane region" description="Helical" evidence="2">
    <location>
        <begin position="115"/>
        <end position="134"/>
    </location>
</feature>
<protein>
    <recommendedName>
        <fullName evidence="5">Gustatory receptor</fullName>
    </recommendedName>
</protein>
<dbReference type="Proteomes" id="UP000594262">
    <property type="component" value="Unplaced"/>
</dbReference>
<feature type="transmembrane region" description="Helical" evidence="2">
    <location>
        <begin position="287"/>
        <end position="302"/>
    </location>
</feature>
<organism evidence="3 4">
    <name type="scientific">Clytia hemisphaerica</name>
    <dbReference type="NCBI Taxonomy" id="252671"/>
    <lineage>
        <taxon>Eukaryota</taxon>
        <taxon>Metazoa</taxon>
        <taxon>Cnidaria</taxon>
        <taxon>Hydrozoa</taxon>
        <taxon>Hydroidolina</taxon>
        <taxon>Leptothecata</taxon>
        <taxon>Obeliida</taxon>
        <taxon>Clytiidae</taxon>
        <taxon>Clytia</taxon>
    </lineage>
</organism>
<dbReference type="EnsemblMetazoa" id="CLYHEMT023077.1">
    <property type="protein sequence ID" value="CLYHEMP023077.1"/>
    <property type="gene ID" value="CLYHEMG023077"/>
</dbReference>
<reference evidence="3" key="1">
    <citation type="submission" date="2021-01" db="UniProtKB">
        <authorList>
            <consortium name="EnsemblMetazoa"/>
        </authorList>
    </citation>
    <scope>IDENTIFICATION</scope>
</reference>
<evidence type="ECO:0000313" key="3">
    <source>
        <dbReference type="EnsemblMetazoa" id="CLYHEMP023077.1"/>
    </source>
</evidence>
<dbReference type="PANTHER" id="PTHR38337">
    <property type="entry name" value="AGAP010540-PA"/>
    <property type="match status" value="1"/>
</dbReference>
<proteinExistence type="predicted"/>
<name>A0A7M5XHJ3_9CNID</name>
<feature type="transmembrane region" description="Helical" evidence="2">
    <location>
        <begin position="250"/>
        <end position="275"/>
    </location>
</feature>
<keyword evidence="1" id="KW-0175">Coiled coil</keyword>
<dbReference type="OrthoDB" id="6020333at2759"/>
<feature type="transmembrane region" description="Helical" evidence="2">
    <location>
        <begin position="198"/>
        <end position="219"/>
    </location>
</feature>
<feature type="transmembrane region" description="Helical" evidence="2">
    <location>
        <begin position="469"/>
        <end position="488"/>
    </location>
</feature>
<keyword evidence="4" id="KW-1185">Reference proteome</keyword>